<organism evidence="2 3">
    <name type="scientific">Seminavis robusta</name>
    <dbReference type="NCBI Taxonomy" id="568900"/>
    <lineage>
        <taxon>Eukaryota</taxon>
        <taxon>Sar</taxon>
        <taxon>Stramenopiles</taxon>
        <taxon>Ochrophyta</taxon>
        <taxon>Bacillariophyta</taxon>
        <taxon>Bacillariophyceae</taxon>
        <taxon>Bacillariophycidae</taxon>
        <taxon>Naviculales</taxon>
        <taxon>Naviculaceae</taxon>
        <taxon>Seminavis</taxon>
    </lineage>
</organism>
<evidence type="ECO:0000313" key="2">
    <source>
        <dbReference type="EMBL" id="CAB9504107.1"/>
    </source>
</evidence>
<keyword evidence="3" id="KW-1185">Reference proteome</keyword>
<sequence length="197" mass="21917">MTTCENAGVFVHIGQPDNGDGKLTKGEILKWLDLMGETWEEVCDGQNNTFVCHSENTINTDQIIYIKKALKEAFHFSKVVFTENNTIVKRLTSYGGTMTVHFIVGGQEISPWIYRGSVPKEEEEEDEASVKSECSTDFFDKFDDITGQGMTQQTDLLFGKTDAADEIPKPTAKPKKNAKKGTGLPSKGTRRSNRLAK</sequence>
<protein>
    <submittedName>
        <fullName evidence="2">Uncharacterized protein</fullName>
    </submittedName>
</protein>
<evidence type="ECO:0000256" key="1">
    <source>
        <dbReference type="SAM" id="MobiDB-lite"/>
    </source>
</evidence>
<reference evidence="2" key="1">
    <citation type="submission" date="2020-06" db="EMBL/GenBank/DDBJ databases">
        <authorList>
            <consortium name="Plant Systems Biology data submission"/>
        </authorList>
    </citation>
    <scope>NUCLEOTIDE SEQUENCE</scope>
    <source>
        <strain evidence="2">D6</strain>
    </source>
</reference>
<dbReference type="Proteomes" id="UP001153069">
    <property type="component" value="Unassembled WGS sequence"/>
</dbReference>
<evidence type="ECO:0000313" key="3">
    <source>
        <dbReference type="Proteomes" id="UP001153069"/>
    </source>
</evidence>
<dbReference type="AlphaFoldDB" id="A0A9N8DJ43"/>
<gene>
    <name evidence="2" type="ORF">SEMRO_186_G080550.1</name>
</gene>
<comment type="caution">
    <text evidence="2">The sequence shown here is derived from an EMBL/GenBank/DDBJ whole genome shotgun (WGS) entry which is preliminary data.</text>
</comment>
<feature type="region of interest" description="Disordered" evidence="1">
    <location>
        <begin position="157"/>
        <end position="197"/>
    </location>
</feature>
<dbReference type="EMBL" id="CAICTM010000185">
    <property type="protein sequence ID" value="CAB9504107.1"/>
    <property type="molecule type" value="Genomic_DNA"/>
</dbReference>
<name>A0A9N8DJ43_9STRA</name>
<accession>A0A9N8DJ43</accession>
<feature type="compositionally biased region" description="Basic residues" evidence="1">
    <location>
        <begin position="188"/>
        <end position="197"/>
    </location>
</feature>
<proteinExistence type="predicted"/>